<protein>
    <submittedName>
        <fullName evidence="1">Uncharacterized protein</fullName>
    </submittedName>
</protein>
<dbReference type="AlphaFoldDB" id="A0A8X6QRG8"/>
<evidence type="ECO:0000313" key="1">
    <source>
        <dbReference type="EMBL" id="GFU39273.1"/>
    </source>
</evidence>
<organism evidence="1 2">
    <name type="scientific">Nephila pilipes</name>
    <name type="common">Giant wood spider</name>
    <name type="synonym">Nephila maculata</name>
    <dbReference type="NCBI Taxonomy" id="299642"/>
    <lineage>
        <taxon>Eukaryota</taxon>
        <taxon>Metazoa</taxon>
        <taxon>Ecdysozoa</taxon>
        <taxon>Arthropoda</taxon>
        <taxon>Chelicerata</taxon>
        <taxon>Arachnida</taxon>
        <taxon>Araneae</taxon>
        <taxon>Araneomorphae</taxon>
        <taxon>Entelegynae</taxon>
        <taxon>Araneoidea</taxon>
        <taxon>Nephilidae</taxon>
        <taxon>Nephila</taxon>
    </lineage>
</organism>
<sequence length="99" mass="11594">MLLLPRVQRYFRRIQTRGSISPSEQRLNFHLPSKLLHSLHLQMFLDIFSVMDGMSFTKCTLVGRVVQKYQQAFFTSRTRPAELRKSVPSIVRFLLPLGE</sequence>
<dbReference type="EMBL" id="BMAW01035324">
    <property type="protein sequence ID" value="GFU39273.1"/>
    <property type="molecule type" value="Genomic_DNA"/>
</dbReference>
<reference evidence="1" key="1">
    <citation type="submission" date="2020-08" db="EMBL/GenBank/DDBJ databases">
        <title>Multicomponent nature underlies the extraordinary mechanical properties of spider dragline silk.</title>
        <authorList>
            <person name="Kono N."/>
            <person name="Nakamura H."/>
            <person name="Mori M."/>
            <person name="Yoshida Y."/>
            <person name="Ohtoshi R."/>
            <person name="Malay A.D."/>
            <person name="Moran D.A.P."/>
            <person name="Tomita M."/>
            <person name="Numata K."/>
            <person name="Arakawa K."/>
        </authorList>
    </citation>
    <scope>NUCLEOTIDE SEQUENCE</scope>
</reference>
<evidence type="ECO:0000313" key="2">
    <source>
        <dbReference type="Proteomes" id="UP000887013"/>
    </source>
</evidence>
<keyword evidence="2" id="KW-1185">Reference proteome</keyword>
<name>A0A8X6QRG8_NEPPI</name>
<dbReference type="Proteomes" id="UP000887013">
    <property type="component" value="Unassembled WGS sequence"/>
</dbReference>
<gene>
    <name evidence="1" type="ORF">NPIL_406961</name>
</gene>
<accession>A0A8X6QRG8</accession>
<proteinExistence type="predicted"/>
<comment type="caution">
    <text evidence="1">The sequence shown here is derived from an EMBL/GenBank/DDBJ whole genome shotgun (WGS) entry which is preliminary data.</text>
</comment>